<dbReference type="Gene3D" id="3.90.176.10">
    <property type="entry name" value="Toxin ADP-ribosyltransferase, Chain A, domain 1"/>
    <property type="match status" value="1"/>
</dbReference>
<accession>A0A6C0E340</accession>
<evidence type="ECO:0000256" key="1">
    <source>
        <dbReference type="SAM" id="Phobius"/>
    </source>
</evidence>
<keyword evidence="1" id="KW-1133">Transmembrane helix</keyword>
<keyword evidence="1" id="KW-0472">Membrane</keyword>
<protein>
    <submittedName>
        <fullName evidence="2">Uncharacterized protein</fullName>
    </submittedName>
</protein>
<dbReference type="SUPFAM" id="SSF56399">
    <property type="entry name" value="ADP-ribosylation"/>
    <property type="match status" value="1"/>
</dbReference>
<feature type="transmembrane region" description="Helical" evidence="1">
    <location>
        <begin position="703"/>
        <end position="724"/>
    </location>
</feature>
<name>A0A6C0E340_9ZZZZ</name>
<keyword evidence="1" id="KW-0812">Transmembrane</keyword>
<evidence type="ECO:0000313" key="2">
    <source>
        <dbReference type="EMBL" id="QHT21825.1"/>
    </source>
</evidence>
<organism evidence="2">
    <name type="scientific">viral metagenome</name>
    <dbReference type="NCBI Taxonomy" id="1070528"/>
    <lineage>
        <taxon>unclassified sequences</taxon>
        <taxon>metagenomes</taxon>
        <taxon>organismal metagenomes</taxon>
    </lineage>
</organism>
<sequence length="1025" mass="120188">MIRPDNPIKIYSPYSIKVDSYIEKYGVIDKLTFLEFVGNIEHSLTNIVETLFDSSLAKIKDISYFVTGGKALNTIVPTDILEKSFDYDIHCKTEQDVMRLMQTLTAYLNEKINQPNKKYIKLQIFNILKNIGVVEDADAVKQLYITCNDFFYYGDRYAFGVHNPGSIDRFSIKSNFMKLYVSKHAFRRLEKQFIFTNLFNNDPDEDTYKKLRIADEYNIIFIPISDVFVDADLNFGLKVFETPNPIISCYTKNNIIYSGFILNIWNLIKYIFNRHKKFKKNYKKLHKIISYLYLAKCSYYDLEQYHADYKNLQPQIMKLGEQAIPEKFYIQITEYQQQMPVNIKTSDNNTEQIFDVEVLHDRTAMIIILHKIFSTVQLYTQVIKQTCDKFMVHNIFLEHISLEEDKQYTSNMITILMNNDKKSSYAVYFYIMDLYLLLDTYCVYIENNIRIDSIAPYINNQQLDITITLPNGILYTIKLPEFNYTYDSICANIDKIISRTNRKYDKTVINEEFYVYSFQLLYGVNIINKIILNVSDFKIGDIIQLQHYVSTLLNKDAKIYEAPNKNILFKIKINKNSKCWIYLSAYSNKPTRNTILLQRNSYFVIDKISTFKHLEQELPLFEVSLFDTLEPSIVHSNECVINDNFRYPFYKKYYLNALRTISRIPQYDIIKSIRISLILYLYILYLLGTNCAPEWSIILTPRYILQICIVGLFYLSININIVSFKDYAQKNQLLFSEAEYTKFFRIMDDNLLKFLFTNADNLSSVNTLKHLEFNVFTINYINEAKEIINFAMNLCSLSYDDITLTSYKVSQTGYTKIIVDDKDYPNIQEKNTEFYKLYTENSKYCLYKLLEYSSNKFFVIKAMYDLQNFDVRKDPKMGSKMSVGIEPEFFPKIGSKMSVGIESEFFPKIGSKMSVGIEPEFFPKIGSKIDGGGIPDDERNVMDNFTDYINHSTNNLYCSKSNQISTSTKNINTITRINCALFMNTNDKKISIEDYNDFLQTAMMKNILQSGGNNKKLYFGIKSLF</sequence>
<reference evidence="2" key="1">
    <citation type="journal article" date="2020" name="Nature">
        <title>Giant virus diversity and host interactions through global metagenomics.</title>
        <authorList>
            <person name="Schulz F."/>
            <person name="Roux S."/>
            <person name="Paez-Espino D."/>
            <person name="Jungbluth S."/>
            <person name="Walsh D.A."/>
            <person name="Denef V.J."/>
            <person name="McMahon K.D."/>
            <person name="Konstantinidis K.T."/>
            <person name="Eloe-Fadrosh E.A."/>
            <person name="Kyrpides N.C."/>
            <person name="Woyke T."/>
        </authorList>
    </citation>
    <scope>NUCLEOTIDE SEQUENCE</scope>
    <source>
        <strain evidence="2">GVMAG-M-3300023179-103</strain>
    </source>
</reference>
<dbReference type="AlphaFoldDB" id="A0A6C0E340"/>
<proteinExistence type="predicted"/>
<feature type="transmembrane region" description="Helical" evidence="1">
    <location>
        <begin position="677"/>
        <end position="697"/>
    </location>
</feature>
<dbReference type="EMBL" id="MN739697">
    <property type="protein sequence ID" value="QHT21825.1"/>
    <property type="molecule type" value="Genomic_DNA"/>
</dbReference>